<evidence type="ECO:0000313" key="1">
    <source>
        <dbReference type="EMBL" id="OXV08274.1"/>
    </source>
</evidence>
<evidence type="ECO:0000313" key="2">
    <source>
        <dbReference type="Proteomes" id="UP000243515"/>
    </source>
</evidence>
<organism evidence="1 2">
    <name type="scientific">Elaphomyces granulatus</name>
    <dbReference type="NCBI Taxonomy" id="519963"/>
    <lineage>
        <taxon>Eukaryota</taxon>
        <taxon>Fungi</taxon>
        <taxon>Dikarya</taxon>
        <taxon>Ascomycota</taxon>
        <taxon>Pezizomycotina</taxon>
        <taxon>Eurotiomycetes</taxon>
        <taxon>Eurotiomycetidae</taxon>
        <taxon>Eurotiales</taxon>
        <taxon>Elaphomycetaceae</taxon>
        <taxon>Elaphomyces</taxon>
    </lineage>
</organism>
<dbReference type="EMBL" id="NPHW01004216">
    <property type="protein sequence ID" value="OXV08274.1"/>
    <property type="molecule type" value="Genomic_DNA"/>
</dbReference>
<comment type="caution">
    <text evidence="1">The sequence shown here is derived from an EMBL/GenBank/DDBJ whole genome shotgun (WGS) entry which is preliminary data.</text>
</comment>
<reference evidence="1 2" key="1">
    <citation type="journal article" date="2015" name="Environ. Microbiol.">
        <title>Metagenome sequence of Elaphomyces granulatus from sporocarp tissue reveals Ascomycota ectomycorrhizal fingerprints of genome expansion and a Proteobacteria-rich microbiome.</title>
        <authorList>
            <person name="Quandt C.A."/>
            <person name="Kohler A."/>
            <person name="Hesse C.N."/>
            <person name="Sharpton T.J."/>
            <person name="Martin F."/>
            <person name="Spatafora J.W."/>
        </authorList>
    </citation>
    <scope>NUCLEOTIDE SEQUENCE [LARGE SCALE GENOMIC DNA]</scope>
    <source>
        <strain evidence="1 2">OSC145934</strain>
    </source>
</reference>
<dbReference type="AlphaFoldDB" id="A0A232LW25"/>
<dbReference type="OrthoDB" id="341421at2759"/>
<name>A0A232LW25_9EURO</name>
<proteinExistence type="predicted"/>
<keyword evidence="2" id="KW-1185">Reference proteome</keyword>
<accession>A0A232LW25</accession>
<dbReference type="Proteomes" id="UP000243515">
    <property type="component" value="Unassembled WGS sequence"/>
</dbReference>
<gene>
    <name evidence="1" type="ORF">Egran_03963</name>
</gene>
<protein>
    <submittedName>
        <fullName evidence="1">Uncharacterized protein</fullName>
    </submittedName>
</protein>
<sequence length="101" mass="11807">MRYMTPTDWQNYILGISARGVDAMRTNAIIRGWITTYLQEANEMIALLEKTRTDREENTHLDMGLVGNEDERITDNSRLEMLLVRWYQIRKLCEDAVQALG</sequence>